<sequence>MITKKTIDRVKKRVLKRFPEFKGIKPKITEKRIKPQDILYKKLSMGAPKQVKKVFSMKFKKRIRTADETEIERILTITLDEAGEIIKITQSR</sequence>
<organism evidence="1 2">
    <name type="scientific">candidate division WOR-3 bacterium</name>
    <dbReference type="NCBI Taxonomy" id="2052148"/>
    <lineage>
        <taxon>Bacteria</taxon>
        <taxon>Bacteria division WOR-3</taxon>
    </lineage>
</organism>
<evidence type="ECO:0000313" key="2">
    <source>
        <dbReference type="Proteomes" id="UP000885826"/>
    </source>
</evidence>
<dbReference type="AlphaFoldDB" id="A0A9C9EL70"/>
<dbReference type="Proteomes" id="UP000885826">
    <property type="component" value="Unassembled WGS sequence"/>
</dbReference>
<gene>
    <name evidence="1" type="ORF">ENI34_03325</name>
</gene>
<reference evidence="1" key="1">
    <citation type="journal article" date="2020" name="mSystems">
        <title>Genome- and Community-Level Interaction Insights into Carbon Utilization and Element Cycling Functions of Hydrothermarchaeota in Hydrothermal Sediment.</title>
        <authorList>
            <person name="Zhou Z."/>
            <person name="Liu Y."/>
            <person name="Xu W."/>
            <person name="Pan J."/>
            <person name="Luo Z.H."/>
            <person name="Li M."/>
        </authorList>
    </citation>
    <scope>NUCLEOTIDE SEQUENCE</scope>
    <source>
        <strain evidence="1">HyVt-388</strain>
    </source>
</reference>
<proteinExistence type="predicted"/>
<evidence type="ECO:0000313" key="1">
    <source>
        <dbReference type="EMBL" id="HEC78158.1"/>
    </source>
</evidence>
<dbReference type="EMBL" id="DRIG01000036">
    <property type="protein sequence ID" value="HEC78158.1"/>
    <property type="molecule type" value="Genomic_DNA"/>
</dbReference>
<name>A0A9C9EL70_UNCW3</name>
<accession>A0A9C9EL70</accession>
<protein>
    <submittedName>
        <fullName evidence="1">Uncharacterized protein</fullName>
    </submittedName>
</protein>
<comment type="caution">
    <text evidence="1">The sequence shown here is derived from an EMBL/GenBank/DDBJ whole genome shotgun (WGS) entry which is preliminary data.</text>
</comment>